<reference evidence="3" key="3">
    <citation type="submission" date="2019-12" db="UniProtKB">
        <authorList>
            <consortium name="WormBaseParasite"/>
        </authorList>
    </citation>
    <scope>IDENTIFICATION</scope>
</reference>
<dbReference type="GeneID" id="6100902"/>
<dbReference type="Proteomes" id="UP000006672">
    <property type="component" value="Unassembled WGS sequence"/>
</dbReference>
<dbReference type="InterPro" id="IPR005312">
    <property type="entry name" value="DUF1759"/>
</dbReference>
<protein>
    <submittedName>
        <fullName evidence="3">Gag protein</fullName>
    </submittedName>
</protein>
<evidence type="ECO:0000313" key="3">
    <source>
        <dbReference type="WBParaSite" id="Bm17402.1"/>
    </source>
</evidence>
<dbReference type="WBParaSite" id="Bm17402.1">
    <property type="protein sequence ID" value="Bm17402.1"/>
    <property type="gene ID" value="WBGene00268545"/>
</dbReference>
<dbReference type="Pfam" id="PF03564">
    <property type="entry name" value="DUF1759"/>
    <property type="match status" value="1"/>
</dbReference>
<evidence type="ECO:0000313" key="2">
    <source>
        <dbReference type="Proteomes" id="UP000006672"/>
    </source>
</evidence>
<dbReference type="OrthoDB" id="5861215at2759"/>
<dbReference type="CTD" id="6100902"/>
<sequence>MSASIIVQATPVKANLEGLLDEIRQSGCNSARPKSDSRSIVPAIRSKGKDHQRKVDAPRKIRTDTIITLSMYKDDTELALKRLAQIKEPSLTECHPVVNLLPQLSLPTFSGDPKTWREFWNSFEASVHSQNIPDIQKLNYLVSCLRGNALQLVRGYDRAPKFIFCPETSNLGN</sequence>
<accession>A0A4E9F7P1</accession>
<name>A0A4E9F7P1_BRUMA</name>
<dbReference type="EMBL" id="CAAKNF010000192">
    <property type="protein sequence ID" value="VIO92084.1"/>
    <property type="molecule type" value="Genomic_DNA"/>
</dbReference>
<evidence type="ECO:0000313" key="1">
    <source>
        <dbReference type="EMBL" id="VIO92084.1"/>
    </source>
</evidence>
<dbReference type="KEGG" id="bmy:BM_BM17402"/>
<reference evidence="2" key="1">
    <citation type="journal article" date="2007" name="Science">
        <title>Draft genome of the filarial nematode parasite Brugia malayi.</title>
        <authorList>
            <person name="Ghedin E."/>
            <person name="Wang S."/>
            <person name="Spiro D."/>
            <person name="Caler E."/>
            <person name="Zhao Q."/>
            <person name="Crabtree J."/>
            <person name="Allen J.E."/>
            <person name="Delcher A.L."/>
            <person name="Guiliano D.B."/>
            <person name="Miranda-Saavedra D."/>
            <person name="Angiuoli S.V."/>
            <person name="Creasy T."/>
            <person name="Amedeo P."/>
            <person name="Haas B."/>
            <person name="El-Sayed N.M."/>
            <person name="Wortman J.R."/>
            <person name="Feldblyum T."/>
            <person name="Tallon L."/>
            <person name="Schatz M."/>
            <person name="Shumway M."/>
            <person name="Koo H."/>
            <person name="Salzberg S.L."/>
            <person name="Schobel S."/>
            <person name="Pertea M."/>
            <person name="Pop M."/>
            <person name="White O."/>
            <person name="Barton G.J."/>
            <person name="Carlow C.K."/>
            <person name="Crawford M.J."/>
            <person name="Daub J."/>
            <person name="Dimmic M.W."/>
            <person name="Estes C.F."/>
            <person name="Foster J.M."/>
            <person name="Ganatra M."/>
            <person name="Gregory W.F."/>
            <person name="Johnson N.M."/>
            <person name="Jin J."/>
            <person name="Komuniecki R."/>
            <person name="Korf I."/>
            <person name="Kumar S."/>
            <person name="Laney S."/>
            <person name="Li B.W."/>
            <person name="Li W."/>
            <person name="Lindblom T.H."/>
            <person name="Lustigman S."/>
            <person name="Ma D."/>
            <person name="Maina C.V."/>
            <person name="Martin D.M."/>
            <person name="McCarter J.P."/>
            <person name="McReynolds L."/>
            <person name="Mitreva M."/>
            <person name="Nutman T.B."/>
            <person name="Parkinson J."/>
            <person name="Peregrin-Alvarez J.M."/>
            <person name="Poole C."/>
            <person name="Ren Q."/>
            <person name="Saunders L."/>
            <person name="Sluder A.E."/>
            <person name="Smith K."/>
            <person name="Stanke M."/>
            <person name="Unnasch T.R."/>
            <person name="Ware J."/>
            <person name="Wei A.D."/>
            <person name="Weil G."/>
            <person name="Williams D.J."/>
            <person name="Zhang Y."/>
            <person name="Williams S.A."/>
            <person name="Fraser-Liggett C."/>
            <person name="Slatko B."/>
            <person name="Blaxter M.L."/>
            <person name="Scott A.L."/>
        </authorList>
    </citation>
    <scope>NUCLEOTIDE SEQUENCE</scope>
    <source>
        <strain evidence="2">FR3</strain>
    </source>
</reference>
<gene>
    <name evidence="1 3" type="primary">Bm17402</name>
    <name evidence="1" type="ORF">BM_BM17402</name>
</gene>
<reference evidence="1" key="2">
    <citation type="submission" date="2019-04" db="EMBL/GenBank/DDBJ databases">
        <authorList>
            <person name="Howe K."/>
            <person name="Paulini M."/>
            <person name="Williams G."/>
        </authorList>
    </citation>
    <scope>NUCLEOTIDE SEQUENCE [LARGE SCALE GENOMIC DNA]</scope>
    <source>
        <strain evidence="1">FR3</strain>
    </source>
</reference>
<dbReference type="STRING" id="6279.A0A5S6PD79"/>
<dbReference type="RefSeq" id="XP_001897448.2">
    <property type="nucleotide sequence ID" value="XM_001897413.2"/>
</dbReference>
<keyword evidence="2" id="KW-1185">Reference proteome</keyword>
<accession>A0A5S6PD79</accession>
<proteinExistence type="predicted"/>
<organism evidence="1">
    <name type="scientific">Brugia malayi</name>
    <name type="common">Filarial nematode worm</name>
    <dbReference type="NCBI Taxonomy" id="6279"/>
    <lineage>
        <taxon>Eukaryota</taxon>
        <taxon>Metazoa</taxon>
        <taxon>Ecdysozoa</taxon>
        <taxon>Nematoda</taxon>
        <taxon>Chromadorea</taxon>
        <taxon>Rhabditida</taxon>
        <taxon>Spirurina</taxon>
        <taxon>Spiruromorpha</taxon>
        <taxon>Filarioidea</taxon>
        <taxon>Onchocercidae</taxon>
        <taxon>Brugia</taxon>
    </lineage>
</organism>
<dbReference type="AlphaFoldDB" id="A0A4E9F7P1"/>